<proteinExistence type="predicted"/>
<feature type="compositionally biased region" description="Low complexity" evidence="1">
    <location>
        <begin position="60"/>
        <end position="77"/>
    </location>
</feature>
<feature type="region of interest" description="Disordered" evidence="1">
    <location>
        <begin position="42"/>
        <end position="77"/>
    </location>
</feature>
<evidence type="ECO:0000313" key="3">
    <source>
        <dbReference type="Proteomes" id="UP001501407"/>
    </source>
</evidence>
<evidence type="ECO:0000256" key="1">
    <source>
        <dbReference type="SAM" id="MobiDB-lite"/>
    </source>
</evidence>
<evidence type="ECO:0000313" key="2">
    <source>
        <dbReference type="EMBL" id="GAA5094723.1"/>
    </source>
</evidence>
<reference evidence="3" key="1">
    <citation type="journal article" date="2019" name="Int. J. Syst. Evol. Microbiol.">
        <title>The Global Catalogue of Microorganisms (GCM) 10K type strain sequencing project: providing services to taxonomists for standard genome sequencing and annotation.</title>
        <authorList>
            <consortium name="The Broad Institute Genomics Platform"/>
            <consortium name="The Broad Institute Genome Sequencing Center for Infectious Disease"/>
            <person name="Wu L."/>
            <person name="Ma J."/>
        </authorList>
    </citation>
    <scope>NUCLEOTIDE SEQUENCE [LARGE SCALE GENOMIC DNA]</scope>
    <source>
        <strain evidence="3">JCM 18959</strain>
    </source>
</reference>
<dbReference type="Proteomes" id="UP001501407">
    <property type="component" value="Unassembled WGS sequence"/>
</dbReference>
<accession>A0ABP9MDW1</accession>
<comment type="caution">
    <text evidence="2">The sequence shown here is derived from an EMBL/GenBank/DDBJ whole genome shotgun (WGS) entry which is preliminary data.</text>
</comment>
<protein>
    <submittedName>
        <fullName evidence="2">Uncharacterized protein</fullName>
    </submittedName>
</protein>
<sequence length="77" mass="7407">MAFPGVELAAHEPGGAAGGRALFAAGQQFGGAAKIVEGGHAPTLDIASDTDREQHSHRPAGSSAGAAASLSAEVGAN</sequence>
<keyword evidence="3" id="KW-1185">Reference proteome</keyword>
<gene>
    <name evidence="2" type="ORF">GCM10025760_26210</name>
</gene>
<name>A0ABP9MDW1_9MICO</name>
<organism evidence="2 3">
    <name type="scientific">Microbacterium yannicii</name>
    <dbReference type="NCBI Taxonomy" id="671622"/>
    <lineage>
        <taxon>Bacteria</taxon>
        <taxon>Bacillati</taxon>
        <taxon>Actinomycetota</taxon>
        <taxon>Actinomycetes</taxon>
        <taxon>Micrococcales</taxon>
        <taxon>Microbacteriaceae</taxon>
        <taxon>Microbacterium</taxon>
    </lineage>
</organism>
<dbReference type="EMBL" id="BAABKZ010000002">
    <property type="protein sequence ID" value="GAA5094723.1"/>
    <property type="molecule type" value="Genomic_DNA"/>
</dbReference>